<dbReference type="EMBL" id="FRDJ01000005">
    <property type="protein sequence ID" value="SHN60600.1"/>
    <property type="molecule type" value="Genomic_DNA"/>
</dbReference>
<protein>
    <submittedName>
        <fullName evidence="1">Uncharacterized protein</fullName>
    </submittedName>
</protein>
<keyword evidence="2" id="KW-1185">Reference proteome</keyword>
<dbReference type="STRING" id="1121883.SAMN02745226_01128"/>
<organism evidence="1 2">
    <name type="scientific">Fervidobacterium gondwanense DSM 13020</name>
    <dbReference type="NCBI Taxonomy" id="1121883"/>
    <lineage>
        <taxon>Bacteria</taxon>
        <taxon>Thermotogati</taxon>
        <taxon>Thermotogota</taxon>
        <taxon>Thermotogae</taxon>
        <taxon>Thermotogales</taxon>
        <taxon>Fervidobacteriaceae</taxon>
        <taxon>Fervidobacterium</taxon>
    </lineage>
</organism>
<dbReference type="RefSeq" id="WP_084634374.1">
    <property type="nucleotide sequence ID" value="NZ_FRDJ01000005.1"/>
</dbReference>
<proteinExistence type="predicted"/>
<reference evidence="2" key="1">
    <citation type="submission" date="2016-12" db="EMBL/GenBank/DDBJ databases">
        <authorList>
            <person name="Varghese N."/>
            <person name="Submissions S."/>
        </authorList>
    </citation>
    <scope>NUCLEOTIDE SEQUENCE [LARGE SCALE GENOMIC DNA]</scope>
    <source>
        <strain evidence="2">DSM 13020</strain>
    </source>
</reference>
<evidence type="ECO:0000313" key="2">
    <source>
        <dbReference type="Proteomes" id="UP000184207"/>
    </source>
</evidence>
<sequence length="455" mass="51390">MNLRVFMILVFTCFVTLLFALEISPNLIYQIESAKYQFSYELYVKNDIPYESKVTVEVIDFITDGRSYSFDEPDYKYSLRNHVSVNEKEIILAVNEQKPVKLEFNVPQNFPGATGVFALRISQESTTGGKVQIRLNYIVPFFIRFTVVPIFQSVKIKDISVRDLSLEPDDEYGNYGSLITLEIENNGNIGLIPKGSILVSARELKTTIAEVPIDSFDLVVFPEKRTYYTFYIPCTLPSGTLDINLSGKSYGLDFSTSASKKIENKNNLMIVKTEPQLVIFNDKNKNTVYSLTISNLSFIKDSIIPIVNSDELSFIPKKSIIYPYRTTSFNVRTSTKDFGFSGDRIYEIKFQAESSTTLRNVQPAYVVLRGKTINALLEGHLESSQFGSSLVVSNEGNCVVQFDVMYGNQKLNSESLVIFPGQTLTIDFGTVINKNQLQVKYGPYGENTTNSLEDF</sequence>
<dbReference type="OrthoDB" id="39744at2"/>
<gene>
    <name evidence="1" type="ORF">SAMN02745226_01128</name>
</gene>
<dbReference type="Proteomes" id="UP000184207">
    <property type="component" value="Unassembled WGS sequence"/>
</dbReference>
<accession>A0A1M7SQC3</accession>
<name>A0A1M7SQC3_FERGO</name>
<dbReference type="AlphaFoldDB" id="A0A1M7SQC3"/>
<evidence type="ECO:0000313" key="1">
    <source>
        <dbReference type="EMBL" id="SHN60600.1"/>
    </source>
</evidence>